<keyword evidence="3" id="KW-1185">Reference proteome</keyword>
<dbReference type="OrthoDB" id="2017405at2759"/>
<dbReference type="Pfam" id="PF11326">
    <property type="entry name" value="PANTS-like"/>
    <property type="match status" value="1"/>
</dbReference>
<dbReference type="InterPro" id="IPR021475">
    <property type="entry name" value="Pants/Emi1-like"/>
</dbReference>
<reference evidence="2 3" key="1">
    <citation type="journal article" date="2018" name="IMA Fungus">
        <title>IMA Genome-F 10: Nine draft genome sequences of Claviceps purpurea s.lat., including C. arundinis, C. humidiphila, and C. cf. spartinae, pseudomolecules for the pitch canker pathogen Fusarium circinatum, draft genome of Davidsoniella eucalypti, Grosmannia galeiformis, Quambalaria eucalypti, and Teratosphaeria destructans.</title>
        <authorList>
            <person name="Wingfield B.D."/>
            <person name="Liu M."/>
            <person name="Nguyen H.D."/>
            <person name="Lane F.A."/>
            <person name="Morgan S.W."/>
            <person name="De Vos L."/>
            <person name="Wilken P.M."/>
            <person name="Duong T.A."/>
            <person name="Aylward J."/>
            <person name="Coetzee M.P."/>
            <person name="Dadej K."/>
            <person name="De Beer Z.W."/>
            <person name="Findlay W."/>
            <person name="Havenga M."/>
            <person name="Kolarik M."/>
            <person name="Menzies J.G."/>
            <person name="Naidoo K."/>
            <person name="Pochopski O."/>
            <person name="Shoukouhi P."/>
            <person name="Santana Q.C."/>
            <person name="Seifert K.A."/>
            <person name="Soal N."/>
            <person name="Steenkamp E.T."/>
            <person name="Tatham C.T."/>
            <person name="van der Nest M.A."/>
            <person name="Wingfield M.J."/>
        </authorList>
    </citation>
    <scope>NUCLEOTIDE SEQUENCE [LARGE SCALE GENOMIC DNA]</scope>
    <source>
        <strain evidence="2">CMW44962</strain>
    </source>
</reference>
<protein>
    <submittedName>
        <fullName evidence="2">Early meiotic induction protein 1</fullName>
    </submittedName>
</protein>
<dbReference type="PANTHER" id="PTHR28052">
    <property type="entry name" value="UPF0545 PROTEIN C22ORF39"/>
    <property type="match status" value="1"/>
</dbReference>
<accession>A0A9W7W435</accession>
<name>A0A9W7W435_9PEZI</name>
<dbReference type="Proteomes" id="UP001138500">
    <property type="component" value="Unassembled WGS sequence"/>
</dbReference>
<dbReference type="PANTHER" id="PTHR28052:SF1">
    <property type="entry name" value="UPF0545 PROTEIN C22ORF39"/>
    <property type="match status" value="1"/>
</dbReference>
<evidence type="ECO:0000313" key="3">
    <source>
        <dbReference type="Proteomes" id="UP001138500"/>
    </source>
</evidence>
<evidence type="ECO:0000256" key="1">
    <source>
        <dbReference type="SAM" id="MobiDB-lite"/>
    </source>
</evidence>
<feature type="compositionally biased region" description="Basic and acidic residues" evidence="1">
    <location>
        <begin position="28"/>
        <end position="37"/>
    </location>
</feature>
<evidence type="ECO:0000313" key="2">
    <source>
        <dbReference type="EMBL" id="KAH9832770.1"/>
    </source>
</evidence>
<gene>
    <name evidence="2" type="ORF">Tdes44962_MAKER00251</name>
</gene>
<organism evidence="2 3">
    <name type="scientific">Teratosphaeria destructans</name>
    <dbReference type="NCBI Taxonomy" id="418781"/>
    <lineage>
        <taxon>Eukaryota</taxon>
        <taxon>Fungi</taxon>
        <taxon>Dikarya</taxon>
        <taxon>Ascomycota</taxon>
        <taxon>Pezizomycotina</taxon>
        <taxon>Dothideomycetes</taxon>
        <taxon>Dothideomycetidae</taxon>
        <taxon>Mycosphaerellales</taxon>
        <taxon>Teratosphaeriaceae</taxon>
        <taxon>Teratosphaeria</taxon>
    </lineage>
</organism>
<dbReference type="EMBL" id="RIBY02001112">
    <property type="protein sequence ID" value="KAH9832770.1"/>
    <property type="molecule type" value="Genomic_DNA"/>
</dbReference>
<sequence>MGWLWSSAQKEADAPVDTPPKTTQERFGLTEEQKERIFGYQVPSSGSGPRQEKADAELDAFLTSLESPTGAAASDEPAHDHLEPDTPAKPATHDRLLPDGSLNIHPDALYPVTMSCRQAFDQAFYCQSLGGKFNDIYRYGQLRGCSEQWGAFWFCMRNRTLPAKDKAHQIREYYRLRDEKRKKQFGSSEDIWDIREKPVERAFWRDPEAYDDDGDGRGSQPVT</sequence>
<feature type="region of interest" description="Disordered" evidence="1">
    <location>
        <begin position="1"/>
        <end position="100"/>
    </location>
</feature>
<dbReference type="AlphaFoldDB" id="A0A9W7W435"/>
<feature type="region of interest" description="Disordered" evidence="1">
    <location>
        <begin position="203"/>
        <end position="223"/>
    </location>
</feature>
<reference evidence="2 3" key="2">
    <citation type="journal article" date="2021" name="Curr. Genet.">
        <title>Genetic response to nitrogen starvation in the aggressive Eucalyptus foliar pathogen Teratosphaeria destructans.</title>
        <authorList>
            <person name="Havenga M."/>
            <person name="Wingfield B.D."/>
            <person name="Wingfield M.J."/>
            <person name="Dreyer L.L."/>
            <person name="Roets F."/>
            <person name="Aylward J."/>
        </authorList>
    </citation>
    <scope>NUCLEOTIDE SEQUENCE [LARGE SCALE GENOMIC DNA]</scope>
    <source>
        <strain evidence="2">CMW44962</strain>
    </source>
</reference>
<comment type="caution">
    <text evidence="2">The sequence shown here is derived from an EMBL/GenBank/DDBJ whole genome shotgun (WGS) entry which is preliminary data.</text>
</comment>
<proteinExistence type="predicted"/>
<feature type="compositionally biased region" description="Basic and acidic residues" evidence="1">
    <location>
        <begin position="76"/>
        <end position="97"/>
    </location>
</feature>